<dbReference type="EMBL" id="CP063190">
    <property type="protein sequence ID" value="WCZ33568.1"/>
    <property type="molecule type" value="Genomic_DNA"/>
</dbReference>
<accession>A0ABY7UCY7</accession>
<proteinExistence type="predicted"/>
<protein>
    <submittedName>
        <fullName evidence="1">Uncharacterized protein</fullName>
    </submittedName>
</protein>
<name>A0ABY7UCY7_9CORY</name>
<gene>
    <name evidence="1" type="ORF">CIHUM_00570</name>
</gene>
<dbReference type="Proteomes" id="UP001220577">
    <property type="component" value="Chromosome"/>
</dbReference>
<sequence length="149" mass="16449">MGASNTDHKTDRAKSGRLAVRFLADPDVRESFRRASVPSDAPVIVCEWDTSMGEVMAMIKRAVATTPKDPEHAIIAFRRDEDMHTIIATSSKIQILGDYISATEVHANSSIGHVYEALEPNKRWQFDFAGKEAAEPAVVSIDGFNFELV</sequence>
<keyword evidence="2" id="KW-1185">Reference proteome</keyword>
<dbReference type="RefSeq" id="WP_034996886.1">
    <property type="nucleotide sequence ID" value="NZ_CP063190.1"/>
</dbReference>
<organism evidence="1 2">
    <name type="scientific">Corynebacterium ihumii</name>
    <dbReference type="NCBI Taxonomy" id="1232427"/>
    <lineage>
        <taxon>Bacteria</taxon>
        <taxon>Bacillati</taxon>
        <taxon>Actinomycetota</taxon>
        <taxon>Actinomycetes</taxon>
        <taxon>Mycobacteriales</taxon>
        <taxon>Corynebacteriaceae</taxon>
        <taxon>Corynebacterium</taxon>
    </lineage>
</organism>
<evidence type="ECO:0000313" key="1">
    <source>
        <dbReference type="EMBL" id="WCZ33568.1"/>
    </source>
</evidence>
<reference evidence="1 2" key="1">
    <citation type="submission" date="2020-10" db="EMBL/GenBank/DDBJ databases">
        <title>Complete genome sequence of Corynebacterium ihumii DSM 45751.</title>
        <authorList>
            <person name="Ruckert C."/>
            <person name="Albersmeier A."/>
            <person name="Busche T."/>
            <person name="Jaenicke S."/>
            <person name="Winkler A."/>
            <person name="Friethjonsson O.H."/>
            <person name="Hreggviethsson G.O."/>
            <person name="Lambert C."/>
            <person name="Badcock D."/>
            <person name="Bernaerts K."/>
            <person name="Anne J."/>
            <person name="Economou A."/>
            <person name="Kalinowski J."/>
        </authorList>
    </citation>
    <scope>NUCLEOTIDE SEQUENCE [LARGE SCALE GENOMIC DNA]</scope>
    <source>
        <strain evidence="1 2">DSM 45751</strain>
    </source>
</reference>
<evidence type="ECO:0000313" key="2">
    <source>
        <dbReference type="Proteomes" id="UP001220577"/>
    </source>
</evidence>